<dbReference type="InterPro" id="IPR016035">
    <property type="entry name" value="Acyl_Trfase/lysoPLipase"/>
</dbReference>
<evidence type="ECO:0000313" key="7">
    <source>
        <dbReference type="Proteomes" id="UP000184241"/>
    </source>
</evidence>
<proteinExistence type="predicted"/>
<dbReference type="GO" id="GO:0016787">
    <property type="term" value="F:hydrolase activity"/>
    <property type="evidence" value="ECO:0007669"/>
    <property type="project" value="UniProtKB-UniRule"/>
</dbReference>
<protein>
    <submittedName>
        <fullName evidence="6">NTE family protein</fullName>
    </submittedName>
</protein>
<evidence type="ECO:0000259" key="5">
    <source>
        <dbReference type="PROSITE" id="PS51635"/>
    </source>
</evidence>
<keyword evidence="2 4" id="KW-0442">Lipid degradation</keyword>
<feature type="short sequence motif" description="DGA/G" evidence="4">
    <location>
        <begin position="183"/>
        <end position="185"/>
    </location>
</feature>
<organism evidence="6 7">
    <name type="scientific">Clostridium intestinale DSM 6191</name>
    <dbReference type="NCBI Taxonomy" id="1121320"/>
    <lineage>
        <taxon>Bacteria</taxon>
        <taxon>Bacillati</taxon>
        <taxon>Bacillota</taxon>
        <taxon>Clostridia</taxon>
        <taxon>Eubacteriales</taxon>
        <taxon>Clostridiaceae</taxon>
        <taxon>Clostridium</taxon>
    </lineage>
</organism>
<dbReference type="InterPro" id="IPR002641">
    <property type="entry name" value="PNPLA_dom"/>
</dbReference>
<reference evidence="6 7" key="1">
    <citation type="submission" date="2016-11" db="EMBL/GenBank/DDBJ databases">
        <authorList>
            <person name="Jaros S."/>
            <person name="Januszkiewicz K."/>
            <person name="Wedrychowicz H."/>
        </authorList>
    </citation>
    <scope>NUCLEOTIDE SEQUENCE [LARGE SCALE GENOMIC DNA]</scope>
    <source>
        <strain evidence="6 7">DSM 6191</strain>
    </source>
</reference>
<dbReference type="AlphaFoldDB" id="A0A1M6FLN8"/>
<evidence type="ECO:0000256" key="1">
    <source>
        <dbReference type="ARBA" id="ARBA00022801"/>
    </source>
</evidence>
<gene>
    <name evidence="6" type="ORF">SAMN02745941_04658</name>
</gene>
<dbReference type="Pfam" id="PF01734">
    <property type="entry name" value="Patatin"/>
    <property type="match status" value="1"/>
</dbReference>
<feature type="domain" description="PNPLA" evidence="5">
    <location>
        <begin position="5"/>
        <end position="196"/>
    </location>
</feature>
<dbReference type="SUPFAM" id="SSF52151">
    <property type="entry name" value="FabD/lysophospholipase-like"/>
    <property type="match status" value="1"/>
</dbReference>
<evidence type="ECO:0000256" key="2">
    <source>
        <dbReference type="ARBA" id="ARBA00022963"/>
    </source>
</evidence>
<keyword evidence="3 4" id="KW-0443">Lipid metabolism</keyword>
<dbReference type="EMBL" id="FQXU01000032">
    <property type="protein sequence ID" value="SHI98631.1"/>
    <property type="molecule type" value="Genomic_DNA"/>
</dbReference>
<evidence type="ECO:0000313" key="6">
    <source>
        <dbReference type="EMBL" id="SHI98631.1"/>
    </source>
</evidence>
<evidence type="ECO:0000256" key="4">
    <source>
        <dbReference type="PROSITE-ProRule" id="PRU01161"/>
    </source>
</evidence>
<dbReference type="Gene3D" id="3.40.1090.10">
    <property type="entry name" value="Cytosolic phospholipase A2 catalytic domain"/>
    <property type="match status" value="2"/>
</dbReference>
<feature type="short sequence motif" description="GXSXG" evidence="4">
    <location>
        <begin position="38"/>
        <end position="42"/>
    </location>
</feature>
<dbReference type="PANTHER" id="PTHR14226:SF57">
    <property type="entry name" value="BLR7027 PROTEIN"/>
    <property type="match status" value="1"/>
</dbReference>
<evidence type="ECO:0000256" key="3">
    <source>
        <dbReference type="ARBA" id="ARBA00023098"/>
    </source>
</evidence>
<feature type="active site" description="Proton acceptor" evidence="4">
    <location>
        <position position="183"/>
    </location>
</feature>
<name>A0A1M6FLN8_9CLOT</name>
<sequence>MKLGLVFAGGGARGSYQIGAWKALKELGIDKYVKGVSGTSIGALNAVMYLQGDIEIAEKVWLSISKDKILPTGNIDLLKRGIFITLGNRNLNFVKKYLPTTLEQGNISRSGLIEIMNQYVDIEKIRLDKRSCYATCSAVPDLSPRYFKLNDYNDEDIKNILLATSAIPMIYESKEVEEFKYLDGGMADNVPVQPLYGEGLDIIIIIHLSKDSLVNRYKFPRARIIEIYPRDMADGDLAEILDFSSSGIRKRMKQGYIDTMYLLEPIITIANYQRDQLPKETIIKAGLGIVEKSRGIFKKKTEEKSDIDEDKDKISG</sequence>
<accession>A0A1M6FLN8</accession>
<dbReference type="PANTHER" id="PTHR14226">
    <property type="entry name" value="NEUROPATHY TARGET ESTERASE/SWISS CHEESE D.MELANOGASTER"/>
    <property type="match status" value="1"/>
</dbReference>
<dbReference type="InterPro" id="IPR050301">
    <property type="entry name" value="NTE"/>
</dbReference>
<dbReference type="RefSeq" id="WP_073022880.1">
    <property type="nucleotide sequence ID" value="NZ_FQXU01000032.1"/>
</dbReference>
<dbReference type="PROSITE" id="PS51635">
    <property type="entry name" value="PNPLA"/>
    <property type="match status" value="1"/>
</dbReference>
<dbReference type="Proteomes" id="UP000184241">
    <property type="component" value="Unassembled WGS sequence"/>
</dbReference>
<feature type="active site" description="Nucleophile" evidence="4">
    <location>
        <position position="40"/>
    </location>
</feature>
<feature type="short sequence motif" description="GXGXXG" evidence="4">
    <location>
        <begin position="9"/>
        <end position="14"/>
    </location>
</feature>
<keyword evidence="1 4" id="KW-0378">Hydrolase</keyword>
<dbReference type="CDD" id="cd07209">
    <property type="entry name" value="Pat_hypo_Ecoli_Z1214_like"/>
    <property type="match status" value="1"/>
</dbReference>
<dbReference type="GO" id="GO:0016042">
    <property type="term" value="P:lipid catabolic process"/>
    <property type="evidence" value="ECO:0007669"/>
    <property type="project" value="UniProtKB-UniRule"/>
</dbReference>